<comment type="caution">
    <text evidence="1">The sequence shown here is derived from an EMBL/GenBank/DDBJ whole genome shotgun (WGS) entry which is preliminary data.</text>
</comment>
<name>A0ACC0PE27_RHOML</name>
<reference evidence="1" key="1">
    <citation type="submission" date="2022-02" db="EMBL/GenBank/DDBJ databases">
        <title>Plant Genome Project.</title>
        <authorList>
            <person name="Zhang R.-G."/>
        </authorList>
    </citation>
    <scope>NUCLEOTIDE SEQUENCE</scope>
    <source>
        <strain evidence="1">AT1</strain>
    </source>
</reference>
<organism evidence="1 2">
    <name type="scientific">Rhododendron molle</name>
    <name type="common">Chinese azalea</name>
    <name type="synonym">Azalea mollis</name>
    <dbReference type="NCBI Taxonomy" id="49168"/>
    <lineage>
        <taxon>Eukaryota</taxon>
        <taxon>Viridiplantae</taxon>
        <taxon>Streptophyta</taxon>
        <taxon>Embryophyta</taxon>
        <taxon>Tracheophyta</taxon>
        <taxon>Spermatophyta</taxon>
        <taxon>Magnoliopsida</taxon>
        <taxon>eudicotyledons</taxon>
        <taxon>Gunneridae</taxon>
        <taxon>Pentapetalae</taxon>
        <taxon>asterids</taxon>
        <taxon>Ericales</taxon>
        <taxon>Ericaceae</taxon>
        <taxon>Ericoideae</taxon>
        <taxon>Rhodoreae</taxon>
        <taxon>Rhododendron</taxon>
    </lineage>
</organism>
<evidence type="ECO:0000313" key="1">
    <source>
        <dbReference type="EMBL" id="KAI8563740.1"/>
    </source>
</evidence>
<keyword evidence="2" id="KW-1185">Reference proteome</keyword>
<sequence length="71" mass="8554">MRRTIDWKEVECLEQPSTVECGFFVMRFMKDLVADPSMLCRRDFNGKKTYTQAKIDEVRIEWMNFVIELDI</sequence>
<gene>
    <name evidence="1" type="ORF">RHMOL_Rhmol03G0132300</name>
</gene>
<proteinExistence type="predicted"/>
<dbReference type="Proteomes" id="UP001062846">
    <property type="component" value="Chromosome 3"/>
</dbReference>
<accession>A0ACC0PE27</accession>
<evidence type="ECO:0000313" key="2">
    <source>
        <dbReference type="Proteomes" id="UP001062846"/>
    </source>
</evidence>
<protein>
    <submittedName>
        <fullName evidence="1">Uncharacterized protein</fullName>
    </submittedName>
</protein>
<dbReference type="EMBL" id="CM046390">
    <property type="protein sequence ID" value="KAI8563740.1"/>
    <property type="molecule type" value="Genomic_DNA"/>
</dbReference>